<feature type="compositionally biased region" description="Pro residues" evidence="1">
    <location>
        <begin position="136"/>
        <end position="153"/>
    </location>
</feature>
<dbReference type="Proteomes" id="UP000325641">
    <property type="component" value="Chromosome"/>
</dbReference>
<feature type="compositionally biased region" description="Polar residues" evidence="1">
    <location>
        <begin position="371"/>
        <end position="385"/>
    </location>
</feature>
<dbReference type="AlphaFoldDB" id="A0A5P6NZ83"/>
<dbReference type="RefSeq" id="WP_151642136.1">
    <property type="nucleotide sequence ID" value="NZ_CP044543.1"/>
</dbReference>
<dbReference type="KEGG" id="bbet:F8237_01850"/>
<reference evidence="3" key="1">
    <citation type="submission" date="2019-10" db="EMBL/GenBank/DDBJ databases">
        <title>Complete Genome Sequence of Bradyrhizobium betae type strain PL7HG1T.</title>
        <authorList>
            <person name="Bromfield E.S.P."/>
            <person name="Cloutier S."/>
        </authorList>
    </citation>
    <scope>NUCLEOTIDE SEQUENCE [LARGE SCALE GENOMIC DNA]</scope>
    <source>
        <strain evidence="3">PL7HG1</strain>
    </source>
</reference>
<sequence length="392" mass="44420">MIIRRRHTANYTTIGNVLFEDERLAADEVGILAYLLSRPHDWEVRRPALMRRWSMGRDAIKRVITNLVRFGWCRPEKTRLPNGTYFFIYEIRDQPGPELSDEEVRRALSLVSSEAAPDASEDVLRSEGAPEGQLPPQHPPTGYPSLADPPPADPQVAYKDIQTNDLPRTESTQKLERERERTREKHALNLAEFKRRWPTNADDDQTRVDRAWFAMDAGEGEAALAGITPFLEHRKKLGRKFPPAGFTYLEQKRWTLLEEQPKASSSGYARDSAEARAVLTAHEIAGVRDHARLTMLRGGVLYYYRPITPRLLALAGAPGAPIPPRDQWVTLGRQQAAAWESFVSEHVTANHPRLQEGSSAPWLWPPRKDGSLSTASPPDQLMSDQDYQDFKS</sequence>
<evidence type="ECO:0000313" key="2">
    <source>
        <dbReference type="EMBL" id="QFI71226.1"/>
    </source>
</evidence>
<dbReference type="OrthoDB" id="7869293at2"/>
<evidence type="ECO:0008006" key="4">
    <source>
        <dbReference type="Google" id="ProtNLM"/>
    </source>
</evidence>
<accession>A0A5P6NZ83</accession>
<dbReference type="EMBL" id="CP044543">
    <property type="protein sequence ID" value="QFI71226.1"/>
    <property type="molecule type" value="Genomic_DNA"/>
</dbReference>
<feature type="region of interest" description="Disordered" evidence="1">
    <location>
        <begin position="110"/>
        <end position="182"/>
    </location>
</feature>
<feature type="compositionally biased region" description="Basic and acidic residues" evidence="1">
    <location>
        <begin position="167"/>
        <end position="182"/>
    </location>
</feature>
<protein>
    <recommendedName>
        <fullName evidence="4">Helix-turn-helix domain-containing protein</fullName>
    </recommendedName>
</protein>
<proteinExistence type="predicted"/>
<gene>
    <name evidence="2" type="ORF">F8237_01850</name>
</gene>
<feature type="region of interest" description="Disordered" evidence="1">
    <location>
        <begin position="350"/>
        <end position="392"/>
    </location>
</feature>
<name>A0A5P6NZ83_9BRAD</name>
<evidence type="ECO:0000313" key="3">
    <source>
        <dbReference type="Proteomes" id="UP000325641"/>
    </source>
</evidence>
<organism evidence="2 3">
    <name type="scientific">Bradyrhizobium betae</name>
    <dbReference type="NCBI Taxonomy" id="244734"/>
    <lineage>
        <taxon>Bacteria</taxon>
        <taxon>Pseudomonadati</taxon>
        <taxon>Pseudomonadota</taxon>
        <taxon>Alphaproteobacteria</taxon>
        <taxon>Hyphomicrobiales</taxon>
        <taxon>Nitrobacteraceae</taxon>
        <taxon>Bradyrhizobium</taxon>
    </lineage>
</organism>
<evidence type="ECO:0000256" key="1">
    <source>
        <dbReference type="SAM" id="MobiDB-lite"/>
    </source>
</evidence>